<evidence type="ECO:0000259" key="4">
    <source>
        <dbReference type="Pfam" id="PF01494"/>
    </source>
</evidence>
<gene>
    <name evidence="5" type="ORF">G3I32_20860</name>
</gene>
<dbReference type="GO" id="GO:0071949">
    <property type="term" value="F:FAD binding"/>
    <property type="evidence" value="ECO:0007669"/>
    <property type="project" value="InterPro"/>
</dbReference>
<feature type="domain" description="FAD-binding" evidence="4">
    <location>
        <begin position="6"/>
        <end position="357"/>
    </location>
</feature>
<reference evidence="5 6" key="1">
    <citation type="submission" date="2020-01" db="EMBL/GenBank/DDBJ databases">
        <title>Insect and environment-associated Actinomycetes.</title>
        <authorList>
            <person name="Currrie C."/>
            <person name="Chevrette M."/>
            <person name="Carlson C."/>
            <person name="Stubbendieck R."/>
            <person name="Wendt-Pienkowski E."/>
        </authorList>
    </citation>
    <scope>NUCLEOTIDE SEQUENCE [LARGE SCALE GENOMIC DNA]</scope>
    <source>
        <strain evidence="5 6">SID14163</strain>
    </source>
</reference>
<comment type="cofactor">
    <cofactor evidence="1">
        <name>FAD</name>
        <dbReference type="ChEBI" id="CHEBI:57692"/>
    </cofactor>
</comment>
<accession>A0A7K3PN30</accession>
<organism evidence="5 6">
    <name type="scientific">Streptomyces coelicoflavus</name>
    <dbReference type="NCBI Taxonomy" id="285562"/>
    <lineage>
        <taxon>Bacteria</taxon>
        <taxon>Bacillati</taxon>
        <taxon>Actinomycetota</taxon>
        <taxon>Actinomycetes</taxon>
        <taxon>Kitasatosporales</taxon>
        <taxon>Streptomycetaceae</taxon>
        <taxon>Streptomyces</taxon>
    </lineage>
</organism>
<proteinExistence type="predicted"/>
<dbReference type="SUPFAM" id="SSF51905">
    <property type="entry name" value="FAD/NAD(P)-binding domain"/>
    <property type="match status" value="1"/>
</dbReference>
<evidence type="ECO:0000313" key="5">
    <source>
        <dbReference type="EMBL" id="NEB11257.1"/>
    </source>
</evidence>
<dbReference type="PRINTS" id="PR00420">
    <property type="entry name" value="RNGMNOXGNASE"/>
</dbReference>
<dbReference type="Gene3D" id="3.50.50.60">
    <property type="entry name" value="FAD/NAD(P)-binding domain"/>
    <property type="match status" value="1"/>
</dbReference>
<dbReference type="AlphaFoldDB" id="A0A7K3PN30"/>
<evidence type="ECO:0000256" key="2">
    <source>
        <dbReference type="ARBA" id="ARBA00022630"/>
    </source>
</evidence>
<keyword evidence="2" id="KW-0285">Flavoprotein</keyword>
<evidence type="ECO:0000256" key="3">
    <source>
        <dbReference type="ARBA" id="ARBA00022827"/>
    </source>
</evidence>
<dbReference type="Gene3D" id="3.30.9.10">
    <property type="entry name" value="D-Amino Acid Oxidase, subunit A, domain 2"/>
    <property type="match status" value="1"/>
</dbReference>
<dbReference type="Pfam" id="PF21274">
    <property type="entry name" value="Rng_hyd_C"/>
    <property type="match status" value="1"/>
</dbReference>
<dbReference type="InterPro" id="IPR036188">
    <property type="entry name" value="FAD/NAD-bd_sf"/>
</dbReference>
<dbReference type="GO" id="GO:0016709">
    <property type="term" value="F:oxidoreductase activity, acting on paired donors, with incorporation or reduction of molecular oxygen, NAD(P)H as one donor, and incorporation of one atom of oxygen"/>
    <property type="evidence" value="ECO:0007669"/>
    <property type="project" value="UniProtKB-ARBA"/>
</dbReference>
<dbReference type="InterPro" id="IPR050641">
    <property type="entry name" value="RIFMO-like"/>
</dbReference>
<dbReference type="Pfam" id="PF01494">
    <property type="entry name" value="FAD_binding_3"/>
    <property type="match status" value="1"/>
</dbReference>
<dbReference type="RefSeq" id="WP_164246446.1">
    <property type="nucleotide sequence ID" value="NZ_JAAGMA010000566.1"/>
</dbReference>
<dbReference type="InterPro" id="IPR002938">
    <property type="entry name" value="FAD-bd"/>
</dbReference>
<evidence type="ECO:0000313" key="6">
    <source>
        <dbReference type="Proteomes" id="UP000470446"/>
    </source>
</evidence>
<dbReference type="PANTHER" id="PTHR43004">
    <property type="entry name" value="TRK SYSTEM POTASSIUM UPTAKE PROTEIN"/>
    <property type="match status" value="1"/>
</dbReference>
<sequence>MTDTRVPVLIVGGGTVGLATALFLGRHGVPALVVERMAGPMRHPRALGINERTMEMFREAGLAQDIEAACVRPRTTLWKDSVPTLAESAFPPGGGPLEFRNPALAAVTPVEVAGNCPQDRIDALLLPAARAAGATVRYDAAVTSVESREDEAVVRFADGSTVHADYVIAADGASSTVRRSLDVPVEGPGVLGVPKMNIVFRADLYGRFGSVPFMTDITAPDAWAVLITVDAEERWMLHVDFDPEAGQGPEDFTEQRCEELVRAAIGVPDVPVEILSTAPWRLTAQVAERLRDGRVFLAGDAAHTIPPLGAFGMNTGIADAHNLAWKLAQVLNGTAGEGLLDTYHAERHPVAAFTLRQAMLRLRHPALHWNPFAGAQRQEAGVANTPVVHLGYRYDSTAVVGPRPELPSTEDIAAALDGAPGSRLPHHWVTWAGERVSTLDLAAGRWALLAGPDGGAWCDAVAKIGEAAAVDLAVHRVGGDGTETDDPTAGWPRAAGISASGALLVRPDGFVAWRAEGAAPDPALTLSAALSALVDRPDLASTPDTA</sequence>
<evidence type="ECO:0000256" key="1">
    <source>
        <dbReference type="ARBA" id="ARBA00001974"/>
    </source>
</evidence>
<dbReference type="EMBL" id="JAAGMA010000566">
    <property type="protein sequence ID" value="NEB11257.1"/>
    <property type="molecule type" value="Genomic_DNA"/>
</dbReference>
<name>A0A7K3PN30_9ACTN</name>
<dbReference type="Gene3D" id="3.40.30.120">
    <property type="match status" value="1"/>
</dbReference>
<protein>
    <recommendedName>
        <fullName evidence="4">FAD-binding domain-containing protein</fullName>
    </recommendedName>
</protein>
<comment type="caution">
    <text evidence="5">The sequence shown here is derived from an EMBL/GenBank/DDBJ whole genome shotgun (WGS) entry which is preliminary data.</text>
</comment>
<keyword evidence="3" id="KW-0274">FAD</keyword>
<dbReference type="PANTHER" id="PTHR43004:SF19">
    <property type="entry name" value="BINDING MONOOXYGENASE, PUTATIVE (JCVI)-RELATED"/>
    <property type="match status" value="1"/>
</dbReference>
<dbReference type="Proteomes" id="UP000470446">
    <property type="component" value="Unassembled WGS sequence"/>
</dbReference>